<gene>
    <name evidence="2" type="ORF">FOZ60_016273</name>
</gene>
<feature type="transmembrane region" description="Helical" evidence="1">
    <location>
        <begin position="90"/>
        <end position="107"/>
    </location>
</feature>
<evidence type="ECO:0000313" key="2">
    <source>
        <dbReference type="EMBL" id="KAF4691041.1"/>
    </source>
</evidence>
<protein>
    <submittedName>
        <fullName evidence="2">Uncharacterized protein</fullName>
    </submittedName>
</protein>
<accession>A0A7J6P6Q3</accession>
<keyword evidence="1" id="KW-0472">Membrane</keyword>
<feature type="transmembrane region" description="Helical" evidence="1">
    <location>
        <begin position="326"/>
        <end position="350"/>
    </location>
</feature>
<dbReference type="OrthoDB" id="413919at2759"/>
<keyword evidence="1" id="KW-0812">Transmembrane</keyword>
<keyword evidence="1" id="KW-1133">Transmembrane helix</keyword>
<dbReference type="Gene3D" id="3.40.50.10140">
    <property type="entry name" value="Toll/interleukin-1 receptor homology (TIR) domain"/>
    <property type="match status" value="1"/>
</dbReference>
<feature type="transmembrane region" description="Helical" evidence="1">
    <location>
        <begin position="465"/>
        <end position="482"/>
    </location>
</feature>
<feature type="transmembrane region" description="Helical" evidence="1">
    <location>
        <begin position="240"/>
        <end position="260"/>
    </location>
</feature>
<organism evidence="2 3">
    <name type="scientific">Perkinsus olseni</name>
    <name type="common">Perkinsus atlanticus</name>
    <dbReference type="NCBI Taxonomy" id="32597"/>
    <lineage>
        <taxon>Eukaryota</taxon>
        <taxon>Sar</taxon>
        <taxon>Alveolata</taxon>
        <taxon>Perkinsozoa</taxon>
        <taxon>Perkinsea</taxon>
        <taxon>Perkinsida</taxon>
        <taxon>Perkinsidae</taxon>
        <taxon>Perkinsus</taxon>
    </lineage>
</organism>
<feature type="transmembrane region" description="Helical" evidence="1">
    <location>
        <begin position="114"/>
        <end position="136"/>
    </location>
</feature>
<reference evidence="2 3" key="1">
    <citation type="submission" date="2020-04" db="EMBL/GenBank/DDBJ databases">
        <title>Perkinsus olseni comparative genomics.</title>
        <authorList>
            <person name="Bogema D.R."/>
        </authorList>
    </citation>
    <scope>NUCLEOTIDE SEQUENCE [LARGE SCALE GENOMIC DNA]</scope>
    <source>
        <strain evidence="2">00978-12</strain>
    </source>
</reference>
<dbReference type="AlphaFoldDB" id="A0A7J6P6Q3"/>
<comment type="caution">
    <text evidence="2">The sequence shown here is derived from an EMBL/GenBank/DDBJ whole genome shotgun (WGS) entry which is preliminary data.</text>
</comment>
<dbReference type="EMBL" id="JABANP010000086">
    <property type="protein sequence ID" value="KAF4691041.1"/>
    <property type="molecule type" value="Genomic_DNA"/>
</dbReference>
<proteinExistence type="predicted"/>
<dbReference type="InterPro" id="IPR035897">
    <property type="entry name" value="Toll_tir_struct_dom_sf"/>
</dbReference>
<name>A0A7J6P6Q3_PEROL</name>
<evidence type="ECO:0000313" key="3">
    <source>
        <dbReference type="Proteomes" id="UP000541610"/>
    </source>
</evidence>
<dbReference type="Proteomes" id="UP000541610">
    <property type="component" value="Unassembled WGS sequence"/>
</dbReference>
<dbReference type="SUPFAM" id="SSF52200">
    <property type="entry name" value="Toll/Interleukin receptor TIR domain"/>
    <property type="match status" value="1"/>
</dbReference>
<sequence>MSTPAPLTADGTSPASRSPRIYDDARLRACPLSTIMRRPSFLRNRESHEDAFLASVPVESVDLFLSHSWSADGFWKQAALSICCSTSSSFKVTLFLSLMGAGFFYPLARNGVEFELLVCTFGLVIFLVSLFVIPIFRHHSTMVFLDKCCIPQDDPIAKSYGISKLGHYLRVSNKLLILWSPDYLDRLWCAYELAVFLQNHDEDDVILVNLDYLKLCVLVMLLESSTTLATCLVRPSVAQIEYIVLLFGLATSILIGFGAYCCSEEWEKFCSSVKSFNVSKAKCSALADYYTLKQLIRRMYGSEAGFAEVVRALWLGEGREKQFPPWMFSATSLGIICAPYVVLILSRVVFPIANSIRADVAFAMPVYAPGVSPDGMPSTVQILLWELRTTVIPISMICLRAPLMQLIAHKMATGWISKNMGKWFVGVIFALACVFYYYLSQRICGLGVLDNPLIQAPMNLPTDEALLWTYGVITVTFLAFIVRRTYAYEPSAGVP</sequence>
<evidence type="ECO:0000256" key="1">
    <source>
        <dbReference type="SAM" id="Phobius"/>
    </source>
</evidence>
<feature type="transmembrane region" description="Helical" evidence="1">
    <location>
        <begin position="420"/>
        <end position="439"/>
    </location>
</feature>